<protein>
    <submittedName>
        <fullName evidence="2">Uncharacterized protein</fullName>
    </submittedName>
</protein>
<dbReference type="KEGG" id="bhu:bhn_I2499"/>
<gene>
    <name evidence="2" type="ORF">bhn_I2499</name>
</gene>
<feature type="transmembrane region" description="Helical" evidence="1">
    <location>
        <begin position="12"/>
        <end position="29"/>
    </location>
</feature>
<dbReference type="Proteomes" id="UP000179284">
    <property type="component" value="Chromosome I"/>
</dbReference>
<reference evidence="3" key="1">
    <citation type="submission" date="2016-10" db="EMBL/GenBank/DDBJ databases">
        <title>The complete genome sequence of the rumen bacterium Butyrivibrio hungatei MB2003.</title>
        <authorList>
            <person name="Palevich N."/>
            <person name="Kelly W.J."/>
            <person name="Leahy S.C."/>
            <person name="Altermann E."/>
            <person name="Rakonjac J."/>
            <person name="Attwood G.T."/>
        </authorList>
    </citation>
    <scope>NUCLEOTIDE SEQUENCE [LARGE SCALE GENOMIC DNA]</scope>
    <source>
        <strain evidence="3">MB2003</strain>
    </source>
</reference>
<dbReference type="RefSeq" id="WP_071177124.1">
    <property type="nucleotide sequence ID" value="NZ_CP017831.1"/>
</dbReference>
<organism evidence="2 3">
    <name type="scientific">Butyrivibrio hungatei</name>
    <dbReference type="NCBI Taxonomy" id="185008"/>
    <lineage>
        <taxon>Bacteria</taxon>
        <taxon>Bacillati</taxon>
        <taxon>Bacillota</taxon>
        <taxon>Clostridia</taxon>
        <taxon>Lachnospirales</taxon>
        <taxon>Lachnospiraceae</taxon>
        <taxon>Butyrivibrio</taxon>
    </lineage>
</organism>
<dbReference type="EMBL" id="CP017831">
    <property type="protein sequence ID" value="AOZ97531.1"/>
    <property type="molecule type" value="Genomic_DNA"/>
</dbReference>
<keyword evidence="1" id="KW-0812">Transmembrane</keyword>
<sequence>MSVEKKGKKVVNIAILIGIIVIFLIYLMIRIHMGNSAEMPIRDGDLGYANYKQEMELKRMVDDTLSDYVYQNWVYPEYYNDQLSKLDILVVYEKEIPNELKESLKTTISENCLIDIDSVDIEYIGYDVFSSSLSK</sequence>
<evidence type="ECO:0000313" key="3">
    <source>
        <dbReference type="Proteomes" id="UP000179284"/>
    </source>
</evidence>
<keyword evidence="1" id="KW-0472">Membrane</keyword>
<keyword evidence="1" id="KW-1133">Transmembrane helix</keyword>
<evidence type="ECO:0000313" key="2">
    <source>
        <dbReference type="EMBL" id="AOZ97531.1"/>
    </source>
</evidence>
<name>A0A1D9P4S8_9FIRM</name>
<evidence type="ECO:0000256" key="1">
    <source>
        <dbReference type="SAM" id="Phobius"/>
    </source>
</evidence>
<accession>A0A1D9P4S8</accession>
<dbReference type="AlphaFoldDB" id="A0A1D9P4S8"/>
<keyword evidence="3" id="KW-1185">Reference proteome</keyword>
<proteinExistence type="predicted"/>